<protein>
    <submittedName>
        <fullName evidence="2">Uncharacterized protein</fullName>
    </submittedName>
</protein>
<dbReference type="AlphaFoldDB" id="A0A1I8B7W8"/>
<dbReference type="Proteomes" id="UP000095281">
    <property type="component" value="Unplaced"/>
</dbReference>
<evidence type="ECO:0000313" key="2">
    <source>
        <dbReference type="WBParaSite" id="MhA1_Contig1494.frz3.gene2"/>
    </source>
</evidence>
<organism evidence="1 2">
    <name type="scientific">Meloidogyne hapla</name>
    <name type="common">Root-knot nematode worm</name>
    <dbReference type="NCBI Taxonomy" id="6305"/>
    <lineage>
        <taxon>Eukaryota</taxon>
        <taxon>Metazoa</taxon>
        <taxon>Ecdysozoa</taxon>
        <taxon>Nematoda</taxon>
        <taxon>Chromadorea</taxon>
        <taxon>Rhabditida</taxon>
        <taxon>Tylenchina</taxon>
        <taxon>Tylenchomorpha</taxon>
        <taxon>Tylenchoidea</taxon>
        <taxon>Meloidogynidae</taxon>
        <taxon>Meloidogyninae</taxon>
        <taxon>Meloidogyne</taxon>
    </lineage>
</organism>
<keyword evidence="1" id="KW-1185">Reference proteome</keyword>
<name>A0A1I8B7W8_MELHA</name>
<proteinExistence type="predicted"/>
<dbReference type="WBParaSite" id="MhA1_Contig1494.frz3.gene2">
    <property type="protein sequence ID" value="MhA1_Contig1494.frz3.gene2"/>
    <property type="gene ID" value="MhA1_Contig1494.frz3.gene2"/>
</dbReference>
<reference evidence="2" key="1">
    <citation type="submission" date="2016-11" db="UniProtKB">
        <authorList>
            <consortium name="WormBaseParasite"/>
        </authorList>
    </citation>
    <scope>IDENTIFICATION</scope>
</reference>
<sequence length="146" mass="17388">MEITKINQNNINLINNDEDDEDEEMNSLIEIDIEINYKMEDDDLIYISELFKDDLDNDSRRFGLNICLKQKNMEEGIKMVEIKPIFYAKIELNGIGEEDKKELNINGIDTIFYEKRDFQHKLTRLICYLNPEGPKKLIKRTEVYFL</sequence>
<accession>A0A1I8B7W8</accession>
<evidence type="ECO:0000313" key="1">
    <source>
        <dbReference type="Proteomes" id="UP000095281"/>
    </source>
</evidence>